<name>A0A4C1VGP6_EUMVA</name>
<evidence type="ECO:0000313" key="1">
    <source>
        <dbReference type="EMBL" id="GBP37477.1"/>
    </source>
</evidence>
<proteinExistence type="predicted"/>
<comment type="caution">
    <text evidence="1">The sequence shown here is derived from an EMBL/GenBank/DDBJ whole genome shotgun (WGS) entry which is preliminary data.</text>
</comment>
<gene>
    <name evidence="1" type="ORF">EVAR_79410_1</name>
</gene>
<reference evidence="1 2" key="1">
    <citation type="journal article" date="2019" name="Commun. Biol.">
        <title>The bagworm genome reveals a unique fibroin gene that provides high tensile strength.</title>
        <authorList>
            <person name="Kono N."/>
            <person name="Nakamura H."/>
            <person name="Ohtoshi R."/>
            <person name="Tomita M."/>
            <person name="Numata K."/>
            <person name="Arakawa K."/>
        </authorList>
    </citation>
    <scope>NUCLEOTIDE SEQUENCE [LARGE SCALE GENOMIC DNA]</scope>
</reference>
<accession>A0A4C1VGP6</accession>
<dbReference type="EMBL" id="BGZK01000334">
    <property type="protein sequence ID" value="GBP37477.1"/>
    <property type="molecule type" value="Genomic_DNA"/>
</dbReference>
<organism evidence="1 2">
    <name type="scientific">Eumeta variegata</name>
    <name type="common">Bagworm moth</name>
    <name type="synonym">Eumeta japonica</name>
    <dbReference type="NCBI Taxonomy" id="151549"/>
    <lineage>
        <taxon>Eukaryota</taxon>
        <taxon>Metazoa</taxon>
        <taxon>Ecdysozoa</taxon>
        <taxon>Arthropoda</taxon>
        <taxon>Hexapoda</taxon>
        <taxon>Insecta</taxon>
        <taxon>Pterygota</taxon>
        <taxon>Neoptera</taxon>
        <taxon>Endopterygota</taxon>
        <taxon>Lepidoptera</taxon>
        <taxon>Glossata</taxon>
        <taxon>Ditrysia</taxon>
        <taxon>Tineoidea</taxon>
        <taxon>Psychidae</taxon>
        <taxon>Oiketicinae</taxon>
        <taxon>Eumeta</taxon>
    </lineage>
</organism>
<dbReference type="AlphaFoldDB" id="A0A4C1VGP6"/>
<dbReference type="Proteomes" id="UP000299102">
    <property type="component" value="Unassembled WGS sequence"/>
</dbReference>
<protein>
    <submittedName>
        <fullName evidence="1">Uncharacterized protein</fullName>
    </submittedName>
</protein>
<evidence type="ECO:0000313" key="2">
    <source>
        <dbReference type="Proteomes" id="UP000299102"/>
    </source>
</evidence>
<keyword evidence="2" id="KW-1185">Reference proteome</keyword>
<sequence length="275" mass="30446">MQEKIIYGRSEVGKWKGKGTVVVLKSDNSAPLDWPLGVIEDVHPDQHRRAVVLETTVAAESEDIVQKVATVKISNAVRSDVVRRRATARAGAARIPHTIAAAHERYIWTFTEKVVIAFNEVAKSIDRSTVDKLTYIRLHLSKNMFSRNKESTASSPRLETYCAKAFGKCYAAPIRSVKAGYTKALVFTLDTRTPGMFRGDSGFPAKMLLILSPTNLLDTCKCTGDPAPPAPLAPTARCGRYYKRYSVLPAKSRRDRAVSWSAAPARRGPEPFFIH</sequence>